<dbReference type="PANTHER" id="PTHR46298:SF1">
    <property type="entry name" value="ANDROGLOBIN"/>
    <property type="match status" value="1"/>
</dbReference>
<dbReference type="InterPro" id="IPR038765">
    <property type="entry name" value="Papain-like_cys_pep_sf"/>
</dbReference>
<feature type="compositionally biased region" description="Polar residues" evidence="3">
    <location>
        <begin position="1208"/>
        <end position="1219"/>
    </location>
</feature>
<name>A0AAD5B324_SILAS</name>
<dbReference type="InterPro" id="IPR001300">
    <property type="entry name" value="Peptidase_C2_calpain_cat"/>
</dbReference>
<dbReference type="InterPro" id="IPR057249">
    <property type="entry name" value="Globin_CP_ADGB"/>
</dbReference>
<feature type="region of interest" description="Disordered" evidence="3">
    <location>
        <begin position="1131"/>
        <end position="1156"/>
    </location>
</feature>
<comment type="caution">
    <text evidence="1">Lacks conserved residue(s) required for the propagation of feature annotation.</text>
</comment>
<evidence type="ECO:0000313" key="6">
    <source>
        <dbReference type="EMBL" id="KAI5627783.1"/>
    </source>
</evidence>
<feature type="domain" description="Calpain catalytic" evidence="4">
    <location>
        <begin position="103"/>
        <end position="293"/>
    </location>
</feature>
<dbReference type="InterPro" id="IPR054094">
    <property type="entry name" value="Androglobin_IV"/>
</dbReference>
<dbReference type="PANTHER" id="PTHR46298">
    <property type="entry name" value="ANDROGLOBIN"/>
    <property type="match status" value="1"/>
</dbReference>
<feature type="compositionally biased region" description="Basic and acidic residues" evidence="3">
    <location>
        <begin position="1226"/>
        <end position="1235"/>
    </location>
</feature>
<comment type="caution">
    <text evidence="6">The sequence shown here is derived from an EMBL/GenBank/DDBJ whole genome shotgun (WGS) entry which is preliminary data.</text>
</comment>
<dbReference type="PROSITE" id="PS50203">
    <property type="entry name" value="CALPAIN_CAT"/>
    <property type="match status" value="1"/>
</dbReference>
<feature type="compositionally biased region" description="Basic and acidic residues" evidence="3">
    <location>
        <begin position="322"/>
        <end position="333"/>
    </location>
</feature>
<dbReference type="Pfam" id="PF00648">
    <property type="entry name" value="Peptidase_C2"/>
    <property type="match status" value="1"/>
</dbReference>
<accession>A0AAD5B324</accession>
<dbReference type="EMBL" id="MU549132">
    <property type="protein sequence ID" value="KAI5627783.1"/>
    <property type="molecule type" value="Genomic_DNA"/>
</dbReference>
<feature type="region of interest" description="Disordered" evidence="3">
    <location>
        <begin position="301"/>
        <end position="343"/>
    </location>
</feature>
<feature type="compositionally biased region" description="Polar residues" evidence="3">
    <location>
        <begin position="463"/>
        <end position="474"/>
    </location>
</feature>
<feature type="region of interest" description="Disordered" evidence="3">
    <location>
        <begin position="1205"/>
        <end position="1236"/>
    </location>
</feature>
<dbReference type="SUPFAM" id="SSF54001">
    <property type="entry name" value="Cysteine proteinases"/>
    <property type="match status" value="1"/>
</dbReference>
<dbReference type="GO" id="GO:0004198">
    <property type="term" value="F:calcium-dependent cysteine-type endopeptidase activity"/>
    <property type="evidence" value="ECO:0007669"/>
    <property type="project" value="InterPro"/>
</dbReference>
<feature type="region of interest" description="Disordered" evidence="3">
    <location>
        <begin position="455"/>
        <end position="525"/>
    </location>
</feature>
<dbReference type="Proteomes" id="UP001205998">
    <property type="component" value="Unassembled WGS sequence"/>
</dbReference>
<dbReference type="InterPro" id="IPR054095">
    <property type="entry name" value="Androglobin_V"/>
</dbReference>
<feature type="coiled-coil region" evidence="2">
    <location>
        <begin position="1360"/>
        <end position="1397"/>
    </location>
</feature>
<dbReference type="GO" id="GO:0006508">
    <property type="term" value="P:proteolysis"/>
    <property type="evidence" value="ECO:0007669"/>
    <property type="project" value="InterPro"/>
</dbReference>
<feature type="compositionally biased region" description="Basic and acidic residues" evidence="3">
    <location>
        <begin position="495"/>
        <end position="515"/>
    </location>
</feature>
<keyword evidence="7" id="KW-1185">Reference proteome</keyword>
<keyword evidence="2" id="KW-0175">Coiled coil</keyword>
<evidence type="ECO:0000256" key="2">
    <source>
        <dbReference type="SAM" id="Coils"/>
    </source>
</evidence>
<dbReference type="Pfam" id="PF22070">
    <property type="entry name" value="Androglobin_V"/>
    <property type="match status" value="2"/>
</dbReference>
<feature type="region of interest" description="Disordered" evidence="3">
    <location>
        <begin position="1407"/>
        <end position="1430"/>
    </location>
</feature>
<evidence type="ECO:0000259" key="4">
    <source>
        <dbReference type="PROSITE" id="PS50203"/>
    </source>
</evidence>
<feature type="domain" description="Globin" evidence="5">
    <location>
        <begin position="720"/>
        <end position="918"/>
    </location>
</feature>
<feature type="compositionally biased region" description="Basic and acidic residues" evidence="3">
    <location>
        <begin position="7"/>
        <end position="19"/>
    </location>
</feature>
<dbReference type="InterPro" id="IPR053033">
    <property type="entry name" value="Androglobin-like"/>
</dbReference>
<dbReference type="PROSITE" id="PS52042">
    <property type="entry name" value="GLOBIN_CP_ADGB"/>
    <property type="match status" value="1"/>
</dbReference>
<sequence>MSKPTLKKRDGSSSRDLSSKDQSPTKEFSSSRVSGVSGSSSGEAWRSCENIWPEWNEAEVSAEKWDAAKGAKDAKARKSPVNQYFEDPEGKVKIPASLNVHTWKRPMEHIVQKTPIIVQNESCDLMSANEHLMSSELMRRIISEIYIVWEVCSRQPSEGNSTSEEATASPWRPWEHIYSLCKAVKGHIPLFNAYGKYVVRLYWMGCWRKITVDDWLPFDEKNNLLLPASANQSELWPMLLTKGILKLASTELVQDTSREIEEFSVIHCLTGWIPEFLPIKPRSRYVTEIWGYLKDTIPKFQPTEESGEDGRPSMDLTATGDAPKEANKEKVKGTGEGSGPPPAPRIIVCASFHPFNLQEKKTSMLGQMADASQTLRQNGLCQLHSHSILLTRTRDCPLVAVPPLAPYSKCIRTQKETDITDEPKKIPVERPEQYVAVASPFINYKLTPLIIDSNMPPRLLGQRRSTSTSNLDSFSESEENEDRDSAHHNFTNTNHKSDDSEVKAAENQRTDKNVADEADSVPGKETALVQENFTLPETWMHMEDFIKCFQNLLVFHMESSFTYQHQKSEYKVWVSKFKCMENDSKAQVSHNPVEHLPSRSELVTGVNGASSYIHHCIFSLFKAQDENRCYFLTVDNLWPTEILICYSALIRWGDTSHERKDCVLRPAHLCVEPFSWKNIQVHPPLLTINTTSCKASVLTLPPGRHVLRIQIRVHVGVHMQLYSKTDFVFGEEEAVIPHLEKESLRFCEQARLILTALGAKVRSFSNPDELPAATGALQETVCPPSLSKTEARDLWRVFIQAVYHVFGCALGRKLTSEELFAVKVLTIDLTPHSTNGKDATDGVPEGWSGRQATEEENQATTILQASWKGYLVRKVLNAAKPGSEENQKVAKTLLEMWASVESDVEEHAVSLLRCMIANNEKLVNLYPCGGDEWTKITFTDFSVPVHETTSSWVLLFREVFHVPKAVLLVPKIFSTFRSHLHVIDNDTGKEVPEFLNSVLPFTYTPNKAGYTFVAHNGKTPVVPGTWRLRLISSREQPAQLARERPVNNFLVKELKDYYLPNKKNIICRHAVTVTCDHVATVQFQASKDDVYLKLSILDHETEVYSKTGQGGVVIPVYRFIASEGSCGSAVEKAGVSQSQDGPGGGHDGGRGASECQPAQTHHKYILQAELLYNSWPLDDSLSGFIQTLRDKESNEMRVFKHLIKDTADQLSSEPQKPQMPTSKTSKSKEKDKTTPKEVQQMLDEKKPHWTLCVVSEQTEAEQIQVKKDTERLEQIRAIKQAWEALEPGRAAKAFQTRQQYLDHLRTVGEDFRLDLTPFIRKTGRPERLKDAAMKEEQQREQLEKVQSFRLYRETVLDHRRQEQEQTRQLIKEQLELFERIQEQKAELLRRFDQTREIIRTWKLDELSRKRGKESKRTDEESQKGEEVPVN</sequence>
<evidence type="ECO:0000259" key="5">
    <source>
        <dbReference type="PROSITE" id="PS52042"/>
    </source>
</evidence>
<feature type="region of interest" description="Disordered" evidence="3">
    <location>
        <begin position="1"/>
        <end position="44"/>
    </location>
</feature>
<dbReference type="Pfam" id="PF22069">
    <property type="entry name" value="Androglobin_IV"/>
    <property type="match status" value="1"/>
</dbReference>
<evidence type="ECO:0000256" key="3">
    <source>
        <dbReference type="SAM" id="MobiDB-lite"/>
    </source>
</evidence>
<reference evidence="6" key="1">
    <citation type="submission" date="2018-07" db="EMBL/GenBank/DDBJ databases">
        <title>Comparative genomics of catfishes provides insights into carnivory and benthic adaptation.</title>
        <authorList>
            <person name="Zhang Y."/>
            <person name="Wang D."/>
            <person name="Peng Z."/>
            <person name="Zheng S."/>
            <person name="Shao F."/>
            <person name="Tao W."/>
        </authorList>
    </citation>
    <scope>NUCLEOTIDE SEQUENCE</scope>
    <source>
        <strain evidence="6">Chongqing</strain>
    </source>
</reference>
<dbReference type="CDD" id="cd22307">
    <property type="entry name" value="Adgb_C_mid-like"/>
    <property type="match status" value="1"/>
</dbReference>
<protein>
    <submittedName>
        <fullName evidence="6">Androglobin isoform X3</fullName>
    </submittedName>
</protein>
<evidence type="ECO:0000256" key="1">
    <source>
        <dbReference type="PROSITE-ProRule" id="PRU00239"/>
    </source>
</evidence>
<organism evidence="6 7">
    <name type="scientific">Silurus asotus</name>
    <name type="common">Amur catfish</name>
    <name type="synonym">Parasilurus asotus</name>
    <dbReference type="NCBI Taxonomy" id="30991"/>
    <lineage>
        <taxon>Eukaryota</taxon>
        <taxon>Metazoa</taxon>
        <taxon>Chordata</taxon>
        <taxon>Craniata</taxon>
        <taxon>Vertebrata</taxon>
        <taxon>Euteleostomi</taxon>
        <taxon>Actinopterygii</taxon>
        <taxon>Neopterygii</taxon>
        <taxon>Teleostei</taxon>
        <taxon>Ostariophysi</taxon>
        <taxon>Siluriformes</taxon>
        <taxon>Siluridae</taxon>
        <taxon>Silurus</taxon>
    </lineage>
</organism>
<gene>
    <name evidence="6" type="ORF">C0J50_8424</name>
</gene>
<dbReference type="InterPro" id="IPR054093">
    <property type="entry name" value="Androglobin_II"/>
</dbReference>
<dbReference type="PROSITE" id="PS50096">
    <property type="entry name" value="IQ"/>
    <property type="match status" value="1"/>
</dbReference>
<dbReference type="Pfam" id="PF22068">
    <property type="entry name" value="Androglobin_II"/>
    <property type="match status" value="1"/>
</dbReference>
<proteinExistence type="predicted"/>
<feature type="compositionally biased region" description="Low complexity" evidence="3">
    <location>
        <begin position="30"/>
        <end position="42"/>
    </location>
</feature>
<evidence type="ECO:0000313" key="7">
    <source>
        <dbReference type="Proteomes" id="UP001205998"/>
    </source>
</evidence>